<sequence>MNQHHAGLIPDQKLDPVCPFRTEHEDSPQNGSRPNIS</sequence>
<keyword evidence="2" id="KW-0614">Plasmid</keyword>
<dbReference type="AlphaFoldDB" id="A0A159Z9H3"/>
<evidence type="ECO:0000256" key="1">
    <source>
        <dbReference type="SAM" id="MobiDB-lite"/>
    </source>
</evidence>
<dbReference type="EMBL" id="CP012664">
    <property type="protein sequence ID" value="AMY72236.1"/>
    <property type="molecule type" value="Genomic_DNA"/>
</dbReference>
<protein>
    <submittedName>
        <fullName evidence="2">Uncharacterized protein</fullName>
    </submittedName>
</protein>
<keyword evidence="3" id="KW-1185">Reference proteome</keyword>
<organism evidence="2 3">
    <name type="scientific">Frigidibacter mobilis</name>
    <dbReference type="NCBI Taxonomy" id="1335048"/>
    <lineage>
        <taxon>Bacteria</taxon>
        <taxon>Pseudomonadati</taxon>
        <taxon>Pseudomonadota</taxon>
        <taxon>Alphaproteobacteria</taxon>
        <taxon>Rhodobacterales</taxon>
        <taxon>Paracoccaceae</taxon>
        <taxon>Frigidibacter</taxon>
    </lineage>
</organism>
<name>A0A159Z9H3_9RHOB</name>
<accession>A0A159Z9H3</accession>
<gene>
    <name evidence="2" type="ORF">AKL17_3p0080</name>
</gene>
<evidence type="ECO:0000313" key="2">
    <source>
        <dbReference type="EMBL" id="AMY72236.1"/>
    </source>
</evidence>
<feature type="compositionally biased region" description="Polar residues" evidence="1">
    <location>
        <begin position="28"/>
        <end position="37"/>
    </location>
</feature>
<dbReference type="KEGG" id="daa:AKL17_3p0080"/>
<evidence type="ECO:0000313" key="3">
    <source>
        <dbReference type="Proteomes" id="UP000076128"/>
    </source>
</evidence>
<feature type="region of interest" description="Disordered" evidence="1">
    <location>
        <begin position="1"/>
        <end position="37"/>
    </location>
</feature>
<dbReference type="Proteomes" id="UP000076128">
    <property type="component" value="Plasmid pcai42C"/>
</dbReference>
<proteinExistence type="predicted"/>
<geneLocation type="plasmid" evidence="3">
    <name>cai42_Plasmidc</name>
</geneLocation>
<reference evidence="2 3" key="1">
    <citation type="submission" date="2015-09" db="EMBL/GenBank/DDBJ databases">
        <title>Complete genome sequence of Defluviimonas alba cai42t isolated from an oilfield in Xinjiang.</title>
        <authorList>
            <person name="Geng S."/>
            <person name="Pan X."/>
            <person name="Wu X."/>
        </authorList>
    </citation>
    <scope>NUCLEOTIDE SEQUENCE [LARGE SCALE GENOMIC DNA]</scope>
    <source>
        <strain evidence="3">cai42</strain>
        <plasmid evidence="3">cai42_Plasmidc</plasmid>
    </source>
</reference>